<evidence type="ECO:0000256" key="4">
    <source>
        <dbReference type="ARBA" id="ARBA00022737"/>
    </source>
</evidence>
<feature type="repeat" description="WD" evidence="7">
    <location>
        <begin position="292"/>
        <end position="312"/>
    </location>
</feature>
<evidence type="ECO:0000313" key="10">
    <source>
        <dbReference type="EMBL" id="KDQ57484.1"/>
    </source>
</evidence>
<comment type="subunit">
    <text evidence="6">Component of the NOP7 complex, composed of ERB1, NOP7 and YTM1. Within the NOP7 complex ERB1 appears to interact directly with NOP7 and YTM1. The NOP7 complex also associates with the 66S pre-ribosome.</text>
</comment>
<keyword evidence="4" id="KW-0677">Repeat</keyword>
<dbReference type="Proteomes" id="UP000027265">
    <property type="component" value="Unassembled WGS sequence"/>
</dbReference>
<dbReference type="HAMAP" id="MF_03029">
    <property type="entry name" value="WDR12"/>
    <property type="match status" value="1"/>
</dbReference>
<evidence type="ECO:0000256" key="1">
    <source>
        <dbReference type="ARBA" id="ARBA00022517"/>
    </source>
</evidence>
<dbReference type="EMBL" id="KL197719">
    <property type="protein sequence ID" value="KDQ57484.1"/>
    <property type="molecule type" value="Genomic_DNA"/>
</dbReference>
<dbReference type="PROSITE" id="PS50294">
    <property type="entry name" value="WD_REPEATS_REGION"/>
    <property type="match status" value="1"/>
</dbReference>
<comment type="subcellular location">
    <subcellularLocation>
        <location evidence="6">Nucleus</location>
        <location evidence="6">Nucleolus</location>
    </subcellularLocation>
    <subcellularLocation>
        <location evidence="6">Nucleus</location>
        <location evidence="6">Nucleoplasm</location>
    </subcellularLocation>
</comment>
<dbReference type="PRINTS" id="PR00320">
    <property type="entry name" value="GPROTEINBRPT"/>
</dbReference>
<dbReference type="InterPro" id="IPR012972">
    <property type="entry name" value="NLE"/>
</dbReference>
<dbReference type="PANTHER" id="PTHR19855">
    <property type="entry name" value="WD40 REPEAT PROTEIN 12, 37"/>
    <property type="match status" value="1"/>
</dbReference>
<keyword evidence="3 7" id="KW-0853">WD repeat</keyword>
<dbReference type="PANTHER" id="PTHR19855:SF11">
    <property type="entry name" value="RIBOSOME BIOGENESIS PROTEIN WDR12"/>
    <property type="match status" value="1"/>
</dbReference>
<dbReference type="Gene3D" id="2.130.10.10">
    <property type="entry name" value="YVTN repeat-like/Quinoprotein amine dehydrogenase"/>
    <property type="match status" value="1"/>
</dbReference>
<feature type="repeat" description="WD" evidence="7">
    <location>
        <begin position="382"/>
        <end position="404"/>
    </location>
</feature>
<evidence type="ECO:0000256" key="7">
    <source>
        <dbReference type="PROSITE-ProRule" id="PRU00221"/>
    </source>
</evidence>
<dbReference type="InterPro" id="IPR036322">
    <property type="entry name" value="WD40_repeat_dom_sf"/>
</dbReference>
<comment type="similarity">
    <text evidence="6">Belongs to the WD repeat WDR12/YTM1 family.</text>
</comment>
<sequence length="450" mass="48758">MASTSEAARPVVFTTSTPYPLPSQKFMIPTTWKRYQLSQLINKALDLPKPIPFDFLIRGELLRGSLGEWCAERDVGDEETLNIEYIESVMPPQKMSSLPHQDWVSSVSCKIPEHFITGSYDGSIRLFSYSQQLLQTSHLHEAPITSLSIIPQTTSSTDDTTSYLVATASHDLTGLITRLFLSPESKPKTESLASLHLHTSPLASISANSSGTHLLTSSWDSLIGLWDTSIPPSDEIPLEADTTRSSKKRKLAKSGERPKRKAPLQVLKSHTGRVSKVIFGRGEERDEGNGYSCGYDSTVRVWDVESGMCTRTVSASEKPFLDLALMSSQTVLAASTDRTITSYDLRAPTSSILTSSSSMIHPSVPSCITTPSSSPSINNHQFVSGAYDGVVRLWDLRSVKSPISGFKVNEGGKVLCVDWVVGGGGGGKGMVGIGGEGGVEVWQVGMDVSR</sequence>
<keyword evidence="5 6" id="KW-0539">Nucleus</keyword>
<proteinExistence type="inferred from homology"/>
<dbReference type="GO" id="GO:0005730">
    <property type="term" value="C:nucleolus"/>
    <property type="evidence" value="ECO:0007669"/>
    <property type="project" value="UniProtKB-SubCell"/>
</dbReference>
<dbReference type="AlphaFoldDB" id="A0A067PRX9"/>
<accession>A0A067PRX9</accession>
<dbReference type="SUPFAM" id="SSF50978">
    <property type="entry name" value="WD40 repeat-like"/>
    <property type="match status" value="1"/>
</dbReference>
<feature type="compositionally biased region" description="Basic residues" evidence="8">
    <location>
        <begin position="245"/>
        <end position="262"/>
    </location>
</feature>
<protein>
    <recommendedName>
        <fullName evidence="6">Ribosome biogenesis protein YTM1</fullName>
    </recommendedName>
</protein>
<evidence type="ECO:0000256" key="8">
    <source>
        <dbReference type="SAM" id="MobiDB-lite"/>
    </source>
</evidence>
<dbReference type="GO" id="GO:0005654">
    <property type="term" value="C:nucleoplasm"/>
    <property type="evidence" value="ECO:0007669"/>
    <property type="project" value="UniProtKB-SubCell"/>
</dbReference>
<evidence type="ECO:0000256" key="2">
    <source>
        <dbReference type="ARBA" id="ARBA00022552"/>
    </source>
</evidence>
<dbReference type="GO" id="GO:0000466">
    <property type="term" value="P:maturation of 5.8S rRNA from tricistronic rRNA transcript (SSU-rRNA, 5.8S rRNA, LSU-rRNA)"/>
    <property type="evidence" value="ECO:0007669"/>
    <property type="project" value="UniProtKB-UniRule"/>
</dbReference>
<dbReference type="SMART" id="SM00320">
    <property type="entry name" value="WD40"/>
    <property type="match status" value="6"/>
</dbReference>
<feature type="repeat" description="WD" evidence="7">
    <location>
        <begin position="195"/>
        <end position="227"/>
    </location>
</feature>
<dbReference type="STRING" id="933084.A0A067PRX9"/>
<comment type="function">
    <text evidence="6">Component of the NOP7 complex, which is required for maturation of the 25S and 5.8S ribosomal RNAs and formation of the 60S ribosome.</text>
</comment>
<dbReference type="Pfam" id="PF08154">
    <property type="entry name" value="NLE"/>
    <property type="match status" value="1"/>
</dbReference>
<evidence type="ECO:0000256" key="5">
    <source>
        <dbReference type="ARBA" id="ARBA00023242"/>
    </source>
</evidence>
<evidence type="ECO:0000313" key="11">
    <source>
        <dbReference type="Proteomes" id="UP000027265"/>
    </source>
</evidence>
<dbReference type="Pfam" id="PF00400">
    <property type="entry name" value="WD40"/>
    <property type="match status" value="4"/>
</dbReference>
<reference evidence="11" key="1">
    <citation type="journal article" date="2014" name="Proc. Natl. Acad. Sci. U.S.A.">
        <title>Extensive sampling of basidiomycete genomes demonstrates inadequacy of the white-rot/brown-rot paradigm for wood decay fungi.</title>
        <authorList>
            <person name="Riley R."/>
            <person name="Salamov A.A."/>
            <person name="Brown D.W."/>
            <person name="Nagy L.G."/>
            <person name="Floudas D."/>
            <person name="Held B.W."/>
            <person name="Levasseur A."/>
            <person name="Lombard V."/>
            <person name="Morin E."/>
            <person name="Otillar R."/>
            <person name="Lindquist E.A."/>
            <person name="Sun H."/>
            <person name="LaButti K.M."/>
            <person name="Schmutz J."/>
            <person name="Jabbour D."/>
            <person name="Luo H."/>
            <person name="Baker S.E."/>
            <person name="Pisabarro A.G."/>
            <person name="Walton J.D."/>
            <person name="Blanchette R.A."/>
            <person name="Henrissat B."/>
            <person name="Martin F."/>
            <person name="Cullen D."/>
            <person name="Hibbett D.S."/>
            <person name="Grigoriev I.V."/>
        </authorList>
    </citation>
    <scope>NUCLEOTIDE SEQUENCE [LARGE SCALE GENOMIC DNA]</scope>
    <source>
        <strain evidence="11">MUCL 33604</strain>
    </source>
</reference>
<dbReference type="GO" id="GO:0030687">
    <property type="term" value="C:preribosome, large subunit precursor"/>
    <property type="evidence" value="ECO:0007669"/>
    <property type="project" value="UniProtKB-UniRule"/>
</dbReference>
<keyword evidence="2 6" id="KW-0698">rRNA processing</keyword>
<dbReference type="InterPro" id="IPR015943">
    <property type="entry name" value="WD40/YVTN_repeat-like_dom_sf"/>
</dbReference>
<dbReference type="GO" id="GO:0000463">
    <property type="term" value="P:maturation of LSU-rRNA from tricistronic rRNA transcript (SSU-rRNA, 5.8S rRNA, LSU-rRNA)"/>
    <property type="evidence" value="ECO:0007669"/>
    <property type="project" value="UniProtKB-UniRule"/>
</dbReference>
<dbReference type="PROSITE" id="PS50082">
    <property type="entry name" value="WD_REPEATS_2"/>
    <property type="match status" value="3"/>
</dbReference>
<dbReference type="FunCoup" id="A0A067PRX9">
    <property type="interactions" value="424"/>
</dbReference>
<gene>
    <name evidence="6" type="primary">YTM1</name>
    <name evidence="10" type="ORF">JAAARDRAFT_129999</name>
</gene>
<dbReference type="InterPro" id="IPR020472">
    <property type="entry name" value="WD40_PAC1"/>
</dbReference>
<keyword evidence="1 6" id="KW-0690">Ribosome biogenesis</keyword>
<dbReference type="OrthoDB" id="10251381at2759"/>
<evidence type="ECO:0000256" key="3">
    <source>
        <dbReference type="ARBA" id="ARBA00022574"/>
    </source>
</evidence>
<evidence type="ECO:0000259" key="9">
    <source>
        <dbReference type="Pfam" id="PF08154"/>
    </source>
</evidence>
<evidence type="ECO:0000256" key="6">
    <source>
        <dbReference type="HAMAP-Rule" id="MF_03029"/>
    </source>
</evidence>
<keyword evidence="11" id="KW-1185">Reference proteome</keyword>
<organism evidence="10 11">
    <name type="scientific">Jaapia argillacea MUCL 33604</name>
    <dbReference type="NCBI Taxonomy" id="933084"/>
    <lineage>
        <taxon>Eukaryota</taxon>
        <taxon>Fungi</taxon>
        <taxon>Dikarya</taxon>
        <taxon>Basidiomycota</taxon>
        <taxon>Agaricomycotina</taxon>
        <taxon>Agaricomycetes</taxon>
        <taxon>Agaricomycetidae</taxon>
        <taxon>Jaapiales</taxon>
        <taxon>Jaapiaceae</taxon>
        <taxon>Jaapia</taxon>
    </lineage>
</organism>
<dbReference type="HOGENOM" id="CLU_000288_57_0_1"/>
<dbReference type="InParanoid" id="A0A067PRX9"/>
<name>A0A067PRX9_9AGAM</name>
<feature type="domain" description="NLE" evidence="9">
    <location>
        <begin position="11"/>
        <end position="69"/>
    </location>
</feature>
<dbReference type="InterPro" id="IPR001680">
    <property type="entry name" value="WD40_rpt"/>
</dbReference>
<dbReference type="InterPro" id="IPR028599">
    <property type="entry name" value="WDR12/Ytm1"/>
</dbReference>
<feature type="region of interest" description="Disordered" evidence="8">
    <location>
        <begin position="234"/>
        <end position="263"/>
    </location>
</feature>
<dbReference type="GO" id="GO:0043021">
    <property type="term" value="F:ribonucleoprotein complex binding"/>
    <property type="evidence" value="ECO:0007669"/>
    <property type="project" value="UniProtKB-UniRule"/>
</dbReference>